<accession>A0A2R3IX44</accession>
<dbReference type="Pfam" id="PF02706">
    <property type="entry name" value="Wzz"/>
    <property type="match status" value="1"/>
</dbReference>
<dbReference type="EMBL" id="CP027169">
    <property type="protein sequence ID" value="AVK06492.1"/>
    <property type="molecule type" value="Genomic_DNA"/>
</dbReference>
<evidence type="ECO:0000259" key="9">
    <source>
        <dbReference type="Pfam" id="PF13807"/>
    </source>
</evidence>
<dbReference type="SUPFAM" id="SSF160355">
    <property type="entry name" value="Bacterial polysaccharide co-polymerase-like"/>
    <property type="match status" value="2"/>
</dbReference>
<dbReference type="GO" id="GO:0004713">
    <property type="term" value="F:protein tyrosine kinase activity"/>
    <property type="evidence" value="ECO:0007669"/>
    <property type="project" value="TreeGrafter"/>
</dbReference>
<proteinExistence type="predicted"/>
<feature type="domain" description="Polysaccharide chain length determinant N-terminal" evidence="8">
    <location>
        <begin position="13"/>
        <end position="71"/>
    </location>
</feature>
<evidence type="ECO:0000313" key="10">
    <source>
        <dbReference type="EMBL" id="AVK06492.1"/>
    </source>
</evidence>
<dbReference type="InterPro" id="IPR032807">
    <property type="entry name" value="GNVR"/>
</dbReference>
<reference evidence="10 11" key="1">
    <citation type="submission" date="2018-02" db="EMBL/GenBank/DDBJ databases">
        <title>FDA/CDC Antimicrobial Resistant Isolate Bank Genome Sequencing.</title>
        <authorList>
            <person name="Benahmed F.H."/>
            <person name="Lutgring J.D."/>
            <person name="Yoo B."/>
            <person name="Machado M."/>
            <person name="Brown A."/>
            <person name="McAllister G."/>
            <person name="Perry A."/>
            <person name="Halpin A.L."/>
            <person name="Vavikolanu K."/>
            <person name="Ott S."/>
            <person name="Zhao X."/>
            <person name="Tallon L.J."/>
            <person name="Sadzewicz L."/>
            <person name="Aluvathingal J."/>
            <person name="Nadendla S."/>
            <person name="Voskania-kordi A."/>
            <person name="Simonyan V."/>
            <person name="Patel J."/>
            <person name="Shawar R.M."/>
        </authorList>
    </citation>
    <scope>NUCLEOTIDE SEQUENCE [LARGE SCALE GENOMIC DNA]</scope>
    <source>
        <strain evidence="10 11">AR_0356</strain>
    </source>
</reference>
<keyword evidence="3 7" id="KW-0812">Transmembrane</keyword>
<feature type="coiled-coil region" evidence="6">
    <location>
        <begin position="216"/>
        <end position="243"/>
    </location>
</feature>
<gene>
    <name evidence="10" type="ORF">CSB93_5782</name>
</gene>
<feature type="domain" description="Tyrosine-protein kinase G-rich" evidence="9">
    <location>
        <begin position="369"/>
        <end position="416"/>
    </location>
</feature>
<dbReference type="Gene3D" id="3.30.1890.10">
    <property type="entry name" value="FepE-like"/>
    <property type="match status" value="2"/>
</dbReference>
<keyword evidence="10" id="KW-0418">Kinase</keyword>
<dbReference type="Proteomes" id="UP000238390">
    <property type="component" value="Chromosome"/>
</dbReference>
<evidence type="ECO:0000256" key="1">
    <source>
        <dbReference type="ARBA" id="ARBA00004651"/>
    </source>
</evidence>
<sequence length="443" mass="49655">MPSSQFSGPERPEVDLVQLFRQLWSAKWLVASITGAGLAVAVLYLLLVVPTYEVSVLLRPIQTKALEAVNARDIYALTPREALDRVASELSAYSGRFEYFQAHPERFQQLNKDNGLSAEQAFWKFNLSAFSMKQADLQKDPQATPFVQIFMQYPKGMDGAGILNDMVSQTIDSERRQILEDLQARVDSRLQFLAQDIEGKRASYQASKQGRIARLLEADNIRRAGLEDELKALRGRLKMVRDSRIQQLNEAIQISTRLGIVKPTTPGALGEVGLDGSRSVFRTEVNNQQIPLYFMGVDALTAERDTLLKRKGDDFTEPRVAAIQQELKQLENNREVQYLQARQGEERFFDDIEKLRGEQARLQTLKAGDLKIELVRVDQRAAMPLQPIKPRKAVVLVLGGLGGLMLGVLVALARAMLRSAFQQRQDHALPPGVVSLERTLSGT</sequence>
<dbReference type="RefSeq" id="WP_043102871.1">
    <property type="nucleotide sequence ID" value="NZ_CP027169.1"/>
</dbReference>
<evidence type="ECO:0000256" key="2">
    <source>
        <dbReference type="ARBA" id="ARBA00022475"/>
    </source>
</evidence>
<evidence type="ECO:0000259" key="8">
    <source>
        <dbReference type="Pfam" id="PF02706"/>
    </source>
</evidence>
<evidence type="ECO:0000313" key="11">
    <source>
        <dbReference type="Proteomes" id="UP000238390"/>
    </source>
</evidence>
<comment type="subcellular location">
    <subcellularLocation>
        <location evidence="1">Cell membrane</location>
        <topology evidence="1">Multi-pass membrane protein</topology>
    </subcellularLocation>
</comment>
<dbReference type="PANTHER" id="PTHR32309">
    <property type="entry name" value="TYROSINE-PROTEIN KINASE"/>
    <property type="match status" value="1"/>
</dbReference>
<keyword evidence="6" id="KW-0175">Coiled coil</keyword>
<feature type="transmembrane region" description="Helical" evidence="7">
    <location>
        <begin position="393"/>
        <end position="417"/>
    </location>
</feature>
<evidence type="ECO:0000256" key="3">
    <source>
        <dbReference type="ARBA" id="ARBA00022692"/>
    </source>
</evidence>
<keyword evidence="11" id="KW-1185">Reference proteome</keyword>
<evidence type="ECO:0000256" key="6">
    <source>
        <dbReference type="SAM" id="Coils"/>
    </source>
</evidence>
<keyword evidence="4 7" id="KW-1133">Transmembrane helix</keyword>
<dbReference type="InterPro" id="IPR003856">
    <property type="entry name" value="LPS_length_determ_N"/>
</dbReference>
<dbReference type="InterPro" id="IPR050445">
    <property type="entry name" value="Bact_polysacc_biosynth/exp"/>
</dbReference>
<keyword evidence="5 7" id="KW-0472">Membrane</keyword>
<dbReference type="GO" id="GO:0005886">
    <property type="term" value="C:plasma membrane"/>
    <property type="evidence" value="ECO:0007669"/>
    <property type="project" value="UniProtKB-SubCell"/>
</dbReference>
<evidence type="ECO:0000256" key="4">
    <source>
        <dbReference type="ARBA" id="ARBA00022989"/>
    </source>
</evidence>
<feature type="transmembrane region" description="Helical" evidence="7">
    <location>
        <begin position="28"/>
        <end position="49"/>
    </location>
</feature>
<feature type="coiled-coil region" evidence="6">
    <location>
        <begin position="320"/>
        <end position="347"/>
    </location>
</feature>
<evidence type="ECO:0000256" key="7">
    <source>
        <dbReference type="SAM" id="Phobius"/>
    </source>
</evidence>
<organism evidence="10 11">
    <name type="scientific">Pseudomonas paraeruginosa</name>
    <dbReference type="NCBI Taxonomy" id="2994495"/>
    <lineage>
        <taxon>Bacteria</taxon>
        <taxon>Pseudomonadati</taxon>
        <taxon>Pseudomonadota</taxon>
        <taxon>Gammaproteobacteria</taxon>
        <taxon>Pseudomonadales</taxon>
        <taxon>Pseudomonadaceae</taxon>
        <taxon>Pseudomonas</taxon>
    </lineage>
</organism>
<name>A0A2R3IX44_9PSED</name>
<evidence type="ECO:0000256" key="5">
    <source>
        <dbReference type="ARBA" id="ARBA00023136"/>
    </source>
</evidence>
<dbReference type="PANTHER" id="PTHR32309:SF13">
    <property type="entry name" value="FERRIC ENTEROBACTIN TRANSPORT PROTEIN FEPE"/>
    <property type="match status" value="1"/>
</dbReference>
<protein>
    <submittedName>
        <fullName evidence="10">G-rich domain on tyrosine kinase family protein</fullName>
    </submittedName>
</protein>
<keyword evidence="10" id="KW-0808">Transferase</keyword>
<keyword evidence="2" id="KW-1003">Cell membrane</keyword>
<dbReference type="Pfam" id="PF13807">
    <property type="entry name" value="GNVR"/>
    <property type="match status" value="1"/>
</dbReference>
<dbReference type="AlphaFoldDB" id="A0A2R3IX44"/>